<dbReference type="Pfam" id="PF06979">
    <property type="entry name" value="TMEM70"/>
    <property type="match status" value="1"/>
</dbReference>
<name>A0AAV2H6N0_LYMST</name>
<dbReference type="Proteomes" id="UP001497497">
    <property type="component" value="Unassembled WGS sequence"/>
</dbReference>
<dbReference type="InterPro" id="IPR009724">
    <property type="entry name" value="TMEM70"/>
</dbReference>
<feature type="transmembrane region" description="Helical" evidence="2">
    <location>
        <begin position="127"/>
        <end position="148"/>
    </location>
</feature>
<keyword evidence="2" id="KW-0472">Membrane</keyword>
<organism evidence="3 4">
    <name type="scientific">Lymnaea stagnalis</name>
    <name type="common">Great pond snail</name>
    <name type="synonym">Helix stagnalis</name>
    <dbReference type="NCBI Taxonomy" id="6523"/>
    <lineage>
        <taxon>Eukaryota</taxon>
        <taxon>Metazoa</taxon>
        <taxon>Spiralia</taxon>
        <taxon>Lophotrochozoa</taxon>
        <taxon>Mollusca</taxon>
        <taxon>Gastropoda</taxon>
        <taxon>Heterobranchia</taxon>
        <taxon>Euthyneura</taxon>
        <taxon>Panpulmonata</taxon>
        <taxon>Hygrophila</taxon>
        <taxon>Lymnaeoidea</taxon>
        <taxon>Lymnaeidae</taxon>
        <taxon>Lymnaea</taxon>
    </lineage>
</organism>
<dbReference type="GO" id="GO:0033615">
    <property type="term" value="P:mitochondrial proton-transporting ATP synthase complex assembly"/>
    <property type="evidence" value="ECO:0007669"/>
    <property type="project" value="TreeGrafter"/>
</dbReference>
<feature type="transmembrane region" description="Helical" evidence="2">
    <location>
        <begin position="94"/>
        <end position="115"/>
    </location>
</feature>
<dbReference type="PANTHER" id="PTHR13281">
    <property type="entry name" value="TRANSMEMBRANE PROTEIN 70, MITOCHONDRIAL"/>
    <property type="match status" value="1"/>
</dbReference>
<protein>
    <recommendedName>
        <fullName evidence="5">Transmembrane protein 186</fullName>
    </recommendedName>
</protein>
<evidence type="ECO:0000256" key="2">
    <source>
        <dbReference type="SAM" id="Phobius"/>
    </source>
</evidence>
<dbReference type="InterPro" id="IPR045325">
    <property type="entry name" value="TMEM70/TMEM186/TMEM223"/>
</dbReference>
<evidence type="ECO:0000256" key="1">
    <source>
        <dbReference type="ARBA" id="ARBA00005280"/>
    </source>
</evidence>
<accession>A0AAV2H6N0</accession>
<evidence type="ECO:0000313" key="3">
    <source>
        <dbReference type="EMBL" id="CAL1529123.1"/>
    </source>
</evidence>
<keyword evidence="4" id="KW-1185">Reference proteome</keyword>
<dbReference type="GO" id="GO:0031966">
    <property type="term" value="C:mitochondrial membrane"/>
    <property type="evidence" value="ECO:0007669"/>
    <property type="project" value="TreeGrafter"/>
</dbReference>
<proteinExistence type="inferred from homology"/>
<dbReference type="PANTHER" id="PTHR13281:SF0">
    <property type="entry name" value="TRANSMEMBRANE PROTEIN 70, MITOCHONDRIAL"/>
    <property type="match status" value="1"/>
</dbReference>
<dbReference type="EMBL" id="CAXITT010000043">
    <property type="protein sequence ID" value="CAL1529123.1"/>
    <property type="molecule type" value="Genomic_DNA"/>
</dbReference>
<gene>
    <name evidence="3" type="ORF">GSLYS_00003278001</name>
</gene>
<evidence type="ECO:0000313" key="4">
    <source>
        <dbReference type="Proteomes" id="UP001497497"/>
    </source>
</evidence>
<reference evidence="3 4" key="1">
    <citation type="submission" date="2024-04" db="EMBL/GenBank/DDBJ databases">
        <authorList>
            <consortium name="Genoscope - CEA"/>
            <person name="William W."/>
        </authorList>
    </citation>
    <scope>NUCLEOTIDE SEQUENCE [LARGE SCALE GENOMIC DNA]</scope>
</reference>
<sequence>MMLFHQTPKHLHLISRSLLTFRRLLIYPRSLLLPRPPLHGQVSNEKPLAFLSRGVELVGTNGTHASQSNSSPPPDYRDLGFLVYKGRFDRAIRFIRIVFFINLVNLLPFLAYVAWQGWAAGKLSLGYLQPMAAPVLVLSVVQATLHYATRGFIAELHFNPDTEVFTATELTFFTRERQFRFKAKDVRTRSFPVIGPVLLYKGRMFIFGKAQFRSDDVYNHLMGL</sequence>
<comment type="similarity">
    <text evidence="1">Belongs to the TMEM70 family.</text>
</comment>
<evidence type="ECO:0008006" key="5">
    <source>
        <dbReference type="Google" id="ProtNLM"/>
    </source>
</evidence>
<dbReference type="AlphaFoldDB" id="A0AAV2H6N0"/>
<keyword evidence="2" id="KW-0812">Transmembrane</keyword>
<keyword evidence="2" id="KW-1133">Transmembrane helix</keyword>
<comment type="caution">
    <text evidence="3">The sequence shown here is derived from an EMBL/GenBank/DDBJ whole genome shotgun (WGS) entry which is preliminary data.</text>
</comment>